<dbReference type="Pfam" id="PF00680">
    <property type="entry name" value="RdRP_1"/>
    <property type="match status" value="1"/>
</dbReference>
<feature type="domain" description="RNA-directed RNA polymerase C-terminal" evidence="4">
    <location>
        <begin position="193"/>
        <end position="380"/>
    </location>
</feature>
<reference evidence="5" key="1">
    <citation type="journal article" date="2016" name="Nature">
        <title>Redefining the invertebrate RNA virosphere.</title>
        <authorList>
            <person name="Shi M."/>
            <person name="Lin X.D."/>
            <person name="Tian J.H."/>
            <person name="Chen L.J."/>
            <person name="Chen X."/>
            <person name="Li C.X."/>
            <person name="Qin X.C."/>
            <person name="Li J."/>
            <person name="Cao J.P."/>
            <person name="Eden J.S."/>
            <person name="Buchmann J."/>
            <person name="Wang W."/>
            <person name="Xu J."/>
            <person name="Holmes E.C."/>
            <person name="Zhang Y.Z."/>
        </authorList>
    </citation>
    <scope>NUCLEOTIDE SEQUENCE</scope>
    <source>
        <strain evidence="5">WHBL68697</strain>
    </source>
</reference>
<protein>
    <submittedName>
        <fullName evidence="5">RdRp</fullName>
    </submittedName>
</protein>
<keyword evidence="2" id="KW-0548">Nucleotidyltransferase</keyword>
<evidence type="ECO:0000256" key="3">
    <source>
        <dbReference type="ARBA" id="ARBA00022953"/>
    </source>
</evidence>
<keyword evidence="1" id="KW-0808">Transferase</keyword>
<proteinExistence type="predicted"/>
<dbReference type="InterPro" id="IPR043502">
    <property type="entry name" value="DNA/RNA_pol_sf"/>
</dbReference>
<evidence type="ECO:0000259" key="4">
    <source>
        <dbReference type="Pfam" id="PF00680"/>
    </source>
</evidence>
<evidence type="ECO:0000313" key="5">
    <source>
        <dbReference type="EMBL" id="APG78305.1"/>
    </source>
</evidence>
<dbReference type="GO" id="GO:0003968">
    <property type="term" value="F:RNA-directed RNA polymerase activity"/>
    <property type="evidence" value="ECO:0007669"/>
    <property type="project" value="InterPro"/>
</dbReference>
<organism evidence="5">
    <name type="scientific">Hubei picobirna-like virus 2</name>
    <dbReference type="NCBI Taxonomy" id="1923085"/>
    <lineage>
        <taxon>Viruses</taxon>
        <taxon>Riboviria</taxon>
    </lineage>
</organism>
<evidence type="ECO:0000256" key="2">
    <source>
        <dbReference type="ARBA" id="ARBA00022695"/>
    </source>
</evidence>
<dbReference type="GO" id="GO:0003723">
    <property type="term" value="F:RNA binding"/>
    <property type="evidence" value="ECO:0007669"/>
    <property type="project" value="InterPro"/>
</dbReference>
<dbReference type="SUPFAM" id="SSF56672">
    <property type="entry name" value="DNA/RNA polymerases"/>
    <property type="match status" value="1"/>
</dbReference>
<sequence>MSDFEDTTDFDQSNTMPANPNRYRFLDSLSISDDVTRRLSLHLDRIVSGNNEVYLTPLGKNVDPKVILSRIDSIIAEGDHLLSLNLKNLESSNRAKFGPRSIAKPWTERFNDVKKYFEDTNVPSTVSVPLTYKGNLRPISVENASKYLKPNTNSGLPDYAKKKTVVQKLVENFDEYIGRNSPCILFTRTQEIGKTRTVWGFPIADTLRELTVYVPLLSLQKTLPWRTALLGPDAVDASLSKFFSELLVDDSLTLVSIDFSTFDATVKNRQQESAFNYIRNQFQKSHESVINDIANRFNTIGILTPSGVMSGQHGVPSGSTFTNEVDSIVQHNVSSHSGASINRKEIQGDDGSYLMKSSDVGLLFKSFLDNGLVVNIDKSYVSRDFCVYLQRLYDVHYYKDGFVGGIYPIYRAINRLVYQERYSNFEDFDLTGIDYYSIRAITILENVKYHPLFKELVKLVYELDKYKLKFSSKAVVKYDNMLKNGSGTGGFMYNQFGDNVSGIYSFETYKLISTFG</sequence>
<name>A0A1L3KLW2_9VIRU</name>
<dbReference type="CDD" id="cd23185">
    <property type="entry name" value="dsRNAv_Picobirnaviridae_RdRp"/>
    <property type="match status" value="1"/>
</dbReference>
<dbReference type="GO" id="GO:0006351">
    <property type="term" value="P:DNA-templated transcription"/>
    <property type="evidence" value="ECO:0007669"/>
    <property type="project" value="InterPro"/>
</dbReference>
<dbReference type="InterPro" id="IPR001205">
    <property type="entry name" value="RNA-dir_pol_C"/>
</dbReference>
<accession>A0A1L3KLW2</accession>
<keyword evidence="3" id="KW-0693">Viral RNA replication</keyword>
<dbReference type="EMBL" id="KX884190">
    <property type="protein sequence ID" value="APG78305.1"/>
    <property type="molecule type" value="Genomic_RNA"/>
</dbReference>
<evidence type="ECO:0000256" key="1">
    <source>
        <dbReference type="ARBA" id="ARBA00022679"/>
    </source>
</evidence>